<name>Q8NTG7_CORGL</name>
<dbReference type="GO" id="GO:0004252">
    <property type="term" value="F:serine-type endopeptidase activity"/>
    <property type="evidence" value="ECO:0007669"/>
    <property type="project" value="UniProtKB-EC"/>
</dbReference>
<accession>Q8NTG7</accession>
<dbReference type="InterPro" id="IPR023302">
    <property type="entry name" value="Pept_S9A_N"/>
</dbReference>
<dbReference type="HOGENOM" id="CLU_011290_4_0_11"/>
<dbReference type="InterPro" id="IPR001375">
    <property type="entry name" value="Peptidase_S9_cat"/>
</dbReference>
<dbReference type="InterPro" id="IPR029058">
    <property type="entry name" value="AB_hydrolase_fold"/>
</dbReference>
<proteinExistence type="predicted"/>
<feature type="domain" description="Peptidase S9A N-terminal" evidence="5">
    <location>
        <begin position="41"/>
        <end position="255"/>
    </location>
</feature>
<evidence type="ECO:0000256" key="3">
    <source>
        <dbReference type="ARBA" id="ARBA00022825"/>
    </source>
</evidence>
<dbReference type="Gene3D" id="2.130.10.120">
    <property type="entry name" value="Prolyl oligopeptidase, N-terminal domain"/>
    <property type="match status" value="1"/>
</dbReference>
<dbReference type="GO" id="GO:0070012">
    <property type="term" value="F:oligopeptidase activity"/>
    <property type="evidence" value="ECO:0007669"/>
    <property type="project" value="TreeGrafter"/>
</dbReference>
<dbReference type="PANTHER" id="PTHR42881">
    <property type="entry name" value="PROLYL ENDOPEPTIDASE"/>
    <property type="match status" value="1"/>
</dbReference>
<sequence length="706" mass="77791">MKTAGTTRFTFTSADPIGGALGSRLKKPAGQKITNLNFMTDYTFLEDIDTPEALAWAEKWSGESVEKLKSPAKDALEARLLAALDTDDRIAYVSRRGEKLYNFWRDAQHPRGVWRTTTLESYESDQPEWDVLIDVDALAEDEGENWVWKGAVVRSPEFDRALVKFSRGGADATVIREFDLATAAFVDDSPFELEEAKSDVTWVDLDTLLVGTDTGEGSLTDSGYPARVLTWKRGTPLEQAELFFEGSRQDVATHAWRDSTPGFERTFVSRSLDFYNSETSLETEGGLVKLDVPTDCDVIVKKQWIFVSPRTDFAGIPAGGLGVLLLKEFLEGGRDFQPVFTPTESTSLQGLATTKNFLVLTLLNNVSTEIVTVPLNDPTTEHEHIDLPEHVTAHVVATSPLDGDEIWVQAASFTEAPTLLRAELPGALEAVKKAPLQFENAGQETRQHWATSADGTKIPYFITGAFEEEPQNTLVHAYGGFEVSLTPSHSPTRGIAWLEKGYYFVEANLRGGGEFGPEWHSQATKLNRMKVWEDHRAVLADLVERGYATPEQIAIRGGSNGGLLTSGALTQYPEAFGAAVVQVPLADMLRYHTWSAGASWMAEYGNPDDPEERAVIEQYSPVQAVVGVEKRIYPPALVTTSTRDDRVHPAHARLFAQALLDAGQAVDYYENTEGGHAGAADNKQTAFVESLIYTWIEKTLDQQGSI</sequence>
<dbReference type="EMBL" id="BA000036">
    <property type="protein sequence ID" value="BAB97733.1"/>
    <property type="molecule type" value="Genomic_DNA"/>
</dbReference>
<dbReference type="PATRIC" id="fig|196627.13.peg.343"/>
<gene>
    <name evidence="6" type="ordered locus">Cgl0340</name>
</gene>
<dbReference type="Pfam" id="PF02897">
    <property type="entry name" value="Peptidase_S9_N"/>
    <property type="match status" value="1"/>
</dbReference>
<evidence type="ECO:0000313" key="7">
    <source>
        <dbReference type="Proteomes" id="UP000000582"/>
    </source>
</evidence>
<reference evidence="7" key="1">
    <citation type="journal article" date="2003" name="Appl. Microbiol. Biotechnol.">
        <title>The Corynebacterium glutamicum genome: features and impacts on biotechnological processes.</title>
        <authorList>
            <person name="Ikeda M."/>
            <person name="Nakagawa S."/>
        </authorList>
    </citation>
    <scope>NUCLEOTIDE SEQUENCE [LARGE SCALE GENOMIC DNA]</scope>
    <source>
        <strain evidence="7">ATCC 13032 / DSM 20300 / BCRC 11384 / JCM 1318 / LMG 3730 / NCIMB 10025</strain>
    </source>
</reference>
<keyword evidence="2 6" id="KW-0378">Hydrolase</keyword>
<dbReference type="ESTHER" id="corgl-CGL0340">
    <property type="family name" value="S9N_PPCE_Peptidase_S9"/>
</dbReference>
<dbReference type="SUPFAM" id="SSF50993">
    <property type="entry name" value="Peptidase/esterase 'gauge' domain"/>
    <property type="match status" value="1"/>
</dbReference>
<dbReference type="SUPFAM" id="SSF53474">
    <property type="entry name" value="alpha/beta-Hydrolases"/>
    <property type="match status" value="1"/>
</dbReference>
<dbReference type="InterPro" id="IPR002470">
    <property type="entry name" value="Peptidase_S9A"/>
</dbReference>
<dbReference type="AlphaFoldDB" id="Q8NTG7"/>
<dbReference type="PANTHER" id="PTHR42881:SF13">
    <property type="entry name" value="PROLYL ENDOPEPTIDASE"/>
    <property type="match status" value="1"/>
</dbReference>
<evidence type="ECO:0000256" key="2">
    <source>
        <dbReference type="ARBA" id="ARBA00022801"/>
    </source>
</evidence>
<evidence type="ECO:0000259" key="4">
    <source>
        <dbReference type="Pfam" id="PF00326"/>
    </source>
</evidence>
<dbReference type="STRING" id="196627.cg0410"/>
<dbReference type="eggNOG" id="COG1505">
    <property type="taxonomic scope" value="Bacteria"/>
</dbReference>
<dbReference type="EC" id="3.4.21.26" evidence="6"/>
<dbReference type="OrthoDB" id="9801421at2"/>
<protein>
    <submittedName>
        <fullName evidence="6">Serine proteases of the peptidase family S9A</fullName>
        <ecNumber evidence="6">3.4.21.26</ecNumber>
    </submittedName>
</protein>
<dbReference type="Pfam" id="PF00326">
    <property type="entry name" value="Peptidase_S9"/>
    <property type="match status" value="1"/>
</dbReference>
<evidence type="ECO:0000259" key="5">
    <source>
        <dbReference type="Pfam" id="PF02897"/>
    </source>
</evidence>
<keyword evidence="7" id="KW-1185">Reference proteome</keyword>
<keyword evidence="1 6" id="KW-0645">Protease</keyword>
<dbReference type="BioCyc" id="CORYNE:G18NG-9897-MONOMER"/>
<dbReference type="KEGG" id="cgl:Cgl0340"/>
<feature type="domain" description="Peptidase S9 prolyl oligopeptidase catalytic" evidence="4">
    <location>
        <begin position="495"/>
        <end position="702"/>
    </location>
</feature>
<evidence type="ECO:0000313" key="6">
    <source>
        <dbReference type="EMBL" id="BAB97733.1"/>
    </source>
</evidence>
<dbReference type="Proteomes" id="UP000000582">
    <property type="component" value="Chromosome"/>
</dbReference>
<dbReference type="GO" id="GO:0005829">
    <property type="term" value="C:cytosol"/>
    <property type="evidence" value="ECO:0007669"/>
    <property type="project" value="TreeGrafter"/>
</dbReference>
<dbReference type="InterPro" id="IPR051167">
    <property type="entry name" value="Prolyl_oligopep/macrocyclase"/>
</dbReference>
<dbReference type="GO" id="GO:0006508">
    <property type="term" value="P:proteolysis"/>
    <property type="evidence" value="ECO:0007669"/>
    <property type="project" value="UniProtKB-KW"/>
</dbReference>
<evidence type="ECO:0000256" key="1">
    <source>
        <dbReference type="ARBA" id="ARBA00022670"/>
    </source>
</evidence>
<keyword evidence="3" id="KW-0720">Serine protease</keyword>
<dbReference type="PRINTS" id="PR00862">
    <property type="entry name" value="PROLIGOPTASE"/>
</dbReference>
<dbReference type="Gene3D" id="3.40.50.1820">
    <property type="entry name" value="alpha/beta hydrolase"/>
    <property type="match status" value="1"/>
</dbReference>
<organism evidence="6 7">
    <name type="scientific">Corynebacterium glutamicum (strain ATCC 13032 / DSM 20300 / JCM 1318 / BCRC 11384 / CCUG 27702 / LMG 3730 / NBRC 12168 / NCIMB 10025 / NRRL B-2784 / 534)</name>
    <dbReference type="NCBI Taxonomy" id="196627"/>
    <lineage>
        <taxon>Bacteria</taxon>
        <taxon>Bacillati</taxon>
        <taxon>Actinomycetota</taxon>
        <taxon>Actinomycetes</taxon>
        <taxon>Mycobacteriales</taxon>
        <taxon>Corynebacteriaceae</taxon>
        <taxon>Corynebacterium</taxon>
    </lineage>
</organism>